<proteinExistence type="predicted"/>
<dbReference type="InterPro" id="IPR016181">
    <property type="entry name" value="Acyl_CoA_acyltransferase"/>
</dbReference>
<protein>
    <submittedName>
        <fullName evidence="4">Acetyltransferase GNAT family</fullName>
    </submittedName>
    <submittedName>
        <fullName evidence="5">N-acetyltransferase</fullName>
    </submittedName>
</protein>
<keyword evidence="7" id="KW-1185">Reference proteome</keyword>
<dbReference type="Proteomes" id="UP000443070">
    <property type="component" value="Unassembled WGS sequence"/>
</dbReference>
<comment type="caution">
    <text evidence="4">The sequence shown here is derived from an EMBL/GenBank/DDBJ whole genome shotgun (WGS) entry which is preliminary data.</text>
</comment>
<evidence type="ECO:0000313" key="8">
    <source>
        <dbReference type="Proteomes" id="UP000484547"/>
    </source>
</evidence>
<evidence type="ECO:0000259" key="3">
    <source>
        <dbReference type="PROSITE" id="PS51186"/>
    </source>
</evidence>
<dbReference type="GeneID" id="49406844"/>
<dbReference type="EMBL" id="WNBM01000001">
    <property type="protein sequence ID" value="MTT74915.1"/>
    <property type="molecule type" value="Genomic_DNA"/>
</dbReference>
<reference evidence="4" key="1">
    <citation type="submission" date="2012-11" db="EMBL/GenBank/DDBJ databases">
        <title>Dependencies among metagenomic species, viruses, plasmids and units of genetic variation.</title>
        <authorList>
            <person name="Nielsen H.B."/>
            <person name="Almeida M."/>
            <person name="Juncker A.S."/>
            <person name="Rasmussen S."/>
            <person name="Li J."/>
            <person name="Sunagawa S."/>
            <person name="Plichta D."/>
            <person name="Gautier L."/>
            <person name="Le Chatelier E."/>
            <person name="Peletier E."/>
            <person name="Bonde I."/>
            <person name="Nielsen T."/>
            <person name="Manichanh C."/>
            <person name="Arumugam M."/>
            <person name="Batto J."/>
            <person name="Santos M.B.Q.D."/>
            <person name="Blom N."/>
            <person name="Borruel N."/>
            <person name="Burgdorf K.S."/>
            <person name="Boumezbeur F."/>
            <person name="Casellas F."/>
            <person name="Dore J."/>
            <person name="Guarner F."/>
            <person name="Hansen T."/>
            <person name="Hildebrand F."/>
            <person name="Kaas R.S."/>
            <person name="Kennedy S."/>
            <person name="Kristiansen K."/>
            <person name="Kultima J.R."/>
            <person name="Leonard P."/>
            <person name="Levenez F."/>
            <person name="Lund O."/>
            <person name="Moumen B."/>
            <person name="Le Paslier D."/>
            <person name="Pons N."/>
            <person name="Pedersen O."/>
            <person name="Prifti E."/>
            <person name="Qin J."/>
            <person name="Raes J."/>
            <person name="Tap J."/>
            <person name="Tims S."/>
            <person name="Ussery D.W."/>
            <person name="Yamada T."/>
            <person name="MetaHit consortium"/>
            <person name="Renault P."/>
            <person name="Sicheritz-Ponten T."/>
            <person name="Bork P."/>
            <person name="Wang J."/>
            <person name="Brunak S."/>
            <person name="Ehrlich S.D."/>
        </authorList>
    </citation>
    <scope>NUCLEOTIDE SEQUENCE [LARGE SCALE GENOMIC DNA]</scope>
</reference>
<evidence type="ECO:0000313" key="7">
    <source>
        <dbReference type="Proteomes" id="UP000443070"/>
    </source>
</evidence>
<dbReference type="PANTHER" id="PTHR30602:SF12">
    <property type="entry name" value="AMINO-ACID ACETYLTRANSFERASE NAGS1, CHLOROPLASTIC-RELATED"/>
    <property type="match status" value="1"/>
</dbReference>
<reference evidence="7 8" key="2">
    <citation type="journal article" date="2019" name="Nat. Med.">
        <title>A library of human gut bacterial isolates paired with longitudinal multiomics data enables mechanistic microbiome research.</title>
        <authorList>
            <person name="Poyet M."/>
            <person name="Groussin M."/>
            <person name="Gibbons S.M."/>
            <person name="Avila-Pacheco J."/>
            <person name="Jiang X."/>
            <person name="Kearney S.M."/>
            <person name="Perrotta A.R."/>
            <person name="Berdy B."/>
            <person name="Zhao S."/>
            <person name="Lieberman T.D."/>
            <person name="Swanson P.K."/>
            <person name="Smith M."/>
            <person name="Roesemann S."/>
            <person name="Alexander J.E."/>
            <person name="Rich S.A."/>
            <person name="Livny J."/>
            <person name="Vlamakis H."/>
            <person name="Clish C."/>
            <person name="Bullock K."/>
            <person name="Deik A."/>
            <person name="Scott J."/>
            <person name="Pierce K.A."/>
            <person name="Xavier R.J."/>
            <person name="Alm E.J."/>
        </authorList>
    </citation>
    <scope>NUCLEOTIDE SEQUENCE [LARGE SCALE GENOMIC DNA]</scope>
    <source>
        <strain evidence="5 8">BIOML-A13</strain>
        <strain evidence="6 7">BIOML-A3</strain>
    </source>
</reference>
<dbReference type="PANTHER" id="PTHR30602">
    <property type="entry name" value="AMINO-ACID ACETYLTRANSFERASE"/>
    <property type="match status" value="1"/>
</dbReference>
<keyword evidence="2" id="KW-0012">Acyltransferase</keyword>
<dbReference type="Gene3D" id="3.40.630.30">
    <property type="match status" value="1"/>
</dbReference>
<dbReference type="Proteomes" id="UP000484547">
    <property type="component" value="Unassembled WGS sequence"/>
</dbReference>
<accession>A0A3G9HCI1</accession>
<dbReference type="GO" id="GO:0006526">
    <property type="term" value="P:L-arginine biosynthetic process"/>
    <property type="evidence" value="ECO:0007669"/>
    <property type="project" value="InterPro"/>
</dbReference>
<evidence type="ECO:0000313" key="5">
    <source>
        <dbReference type="EMBL" id="MTT74915.1"/>
    </source>
</evidence>
<dbReference type="EMBL" id="CBDS010000102">
    <property type="protein sequence ID" value="CDB46955.1"/>
    <property type="molecule type" value="Genomic_DNA"/>
</dbReference>
<evidence type="ECO:0000313" key="6">
    <source>
        <dbReference type="EMBL" id="MTU03046.1"/>
    </source>
</evidence>
<dbReference type="AlphaFoldDB" id="A0A3G9HCI1"/>
<dbReference type="GO" id="GO:0005737">
    <property type="term" value="C:cytoplasm"/>
    <property type="evidence" value="ECO:0007669"/>
    <property type="project" value="InterPro"/>
</dbReference>
<dbReference type="RefSeq" id="WP_021718868.1">
    <property type="nucleotide sequence ID" value="NZ_AP019004.1"/>
</dbReference>
<accession>R6ICJ7</accession>
<dbReference type="GO" id="GO:0004042">
    <property type="term" value="F:L-glutamate N-acetyltransferase activity"/>
    <property type="evidence" value="ECO:0007669"/>
    <property type="project" value="InterPro"/>
</dbReference>
<dbReference type="InterPro" id="IPR010167">
    <property type="entry name" value="NH2A_AcTrfase"/>
</dbReference>
<dbReference type="NCBIfam" id="NF005840">
    <property type="entry name" value="PRK07757.1"/>
    <property type="match status" value="1"/>
</dbReference>
<organism evidence="4">
    <name type="scientific">Phascolarctobacterium faecium</name>
    <dbReference type="NCBI Taxonomy" id="33025"/>
    <lineage>
        <taxon>Bacteria</taxon>
        <taxon>Bacillati</taxon>
        <taxon>Bacillota</taxon>
        <taxon>Negativicutes</taxon>
        <taxon>Acidaminococcales</taxon>
        <taxon>Acidaminococcaceae</taxon>
        <taxon>Phascolarctobacterium</taxon>
    </lineage>
</organism>
<dbReference type="PROSITE" id="PS51186">
    <property type="entry name" value="GNAT"/>
    <property type="match status" value="1"/>
</dbReference>
<dbReference type="OrthoDB" id="9793138at2"/>
<sequence length="161" mass="18677">MVIYRSATFDDVEKLHKLLNDYAAEGLMLPRSRNSIYENLRDYVVAVENNHVIGCGALHFVWDRLAEIRSLAVDPERKTQGIGRKMVELLEAEGIERGVKMFFTLTYQPGFFAKCDYIETAKEKLPQKVWKECVYCPQYPYCNELAFVKTTVDYEPGDIMF</sequence>
<dbReference type="InterPro" id="IPR000182">
    <property type="entry name" value="GNAT_dom"/>
</dbReference>
<evidence type="ECO:0000313" key="4">
    <source>
        <dbReference type="EMBL" id="CDB46955.1"/>
    </source>
</evidence>
<dbReference type="EMBL" id="WNBW01000001">
    <property type="protein sequence ID" value="MTU03046.1"/>
    <property type="molecule type" value="Genomic_DNA"/>
</dbReference>
<name>A0A3G9HCI1_9FIRM</name>
<evidence type="ECO:0000256" key="1">
    <source>
        <dbReference type="ARBA" id="ARBA00022679"/>
    </source>
</evidence>
<evidence type="ECO:0000256" key="2">
    <source>
        <dbReference type="ARBA" id="ARBA00023315"/>
    </source>
</evidence>
<feature type="domain" description="N-acetyltransferase" evidence="3">
    <location>
        <begin position="2"/>
        <end position="136"/>
    </location>
</feature>
<dbReference type="SUPFAM" id="SSF55729">
    <property type="entry name" value="Acyl-CoA N-acyltransferases (Nat)"/>
    <property type="match status" value="1"/>
</dbReference>
<keyword evidence="1 4" id="KW-0808">Transferase</keyword>
<gene>
    <name evidence="4" type="ORF">BN533_01968</name>
    <name evidence="5" type="ORF">GMD11_01355</name>
    <name evidence="6" type="ORF">GMD18_01350</name>
</gene>
<dbReference type="CDD" id="cd04301">
    <property type="entry name" value="NAT_SF"/>
    <property type="match status" value="1"/>
</dbReference>
<dbReference type="Pfam" id="PF00583">
    <property type="entry name" value="Acetyltransf_1"/>
    <property type="match status" value="1"/>
</dbReference>